<evidence type="ECO:0000256" key="5">
    <source>
        <dbReference type="ARBA" id="ARBA00022692"/>
    </source>
</evidence>
<keyword evidence="5 12" id="KW-0812">Transmembrane</keyword>
<dbReference type="GO" id="GO:0005524">
    <property type="term" value="F:ATP binding"/>
    <property type="evidence" value="ECO:0007669"/>
    <property type="project" value="UniProtKB-KW"/>
</dbReference>
<evidence type="ECO:0000256" key="9">
    <source>
        <dbReference type="ARBA" id="ARBA00022989"/>
    </source>
</evidence>
<evidence type="ECO:0000256" key="2">
    <source>
        <dbReference type="ARBA" id="ARBA00022475"/>
    </source>
</evidence>
<dbReference type="RefSeq" id="WP_277566752.1">
    <property type="nucleotide sequence ID" value="NZ_JAPDHZ010000003.1"/>
</dbReference>
<dbReference type="InterPro" id="IPR003594">
    <property type="entry name" value="HATPase_dom"/>
</dbReference>
<gene>
    <name evidence="14" type="ORF">OMP38_20695</name>
</gene>
<keyword evidence="10" id="KW-0902">Two-component regulatory system</keyword>
<evidence type="ECO:0000313" key="14">
    <source>
        <dbReference type="EMBL" id="MDG0793018.1"/>
    </source>
</evidence>
<dbReference type="InterPro" id="IPR036890">
    <property type="entry name" value="HATPase_C_sf"/>
</dbReference>
<evidence type="ECO:0000256" key="7">
    <source>
        <dbReference type="ARBA" id="ARBA00022777"/>
    </source>
</evidence>
<dbReference type="InterPro" id="IPR050640">
    <property type="entry name" value="Bact_2-comp_sensor_kinase"/>
</dbReference>
<keyword evidence="2" id="KW-1003">Cell membrane</keyword>
<dbReference type="Pfam" id="PF06580">
    <property type="entry name" value="His_kinase"/>
    <property type="match status" value="1"/>
</dbReference>
<dbReference type="GO" id="GO:0005886">
    <property type="term" value="C:plasma membrane"/>
    <property type="evidence" value="ECO:0007669"/>
    <property type="project" value="UniProtKB-SubCell"/>
</dbReference>
<keyword evidence="4" id="KW-0808">Transferase</keyword>
<evidence type="ECO:0000256" key="10">
    <source>
        <dbReference type="ARBA" id="ARBA00023012"/>
    </source>
</evidence>
<dbReference type="PANTHER" id="PTHR34220:SF11">
    <property type="entry name" value="SENSOR PROTEIN KINASE HPTS"/>
    <property type="match status" value="1"/>
</dbReference>
<dbReference type="GO" id="GO:0000155">
    <property type="term" value="F:phosphorelay sensor kinase activity"/>
    <property type="evidence" value="ECO:0007669"/>
    <property type="project" value="InterPro"/>
</dbReference>
<evidence type="ECO:0000256" key="8">
    <source>
        <dbReference type="ARBA" id="ARBA00022840"/>
    </source>
</evidence>
<proteinExistence type="predicted"/>
<dbReference type="EMBL" id="JAPDHZ010000003">
    <property type="protein sequence ID" value="MDG0793018.1"/>
    <property type="molecule type" value="Genomic_DNA"/>
</dbReference>
<keyword evidence="7 14" id="KW-0418">Kinase</keyword>
<feature type="domain" description="HAMP" evidence="13">
    <location>
        <begin position="334"/>
        <end position="386"/>
    </location>
</feature>
<evidence type="ECO:0000256" key="6">
    <source>
        <dbReference type="ARBA" id="ARBA00022741"/>
    </source>
</evidence>
<evidence type="ECO:0000256" key="1">
    <source>
        <dbReference type="ARBA" id="ARBA00004651"/>
    </source>
</evidence>
<feature type="transmembrane region" description="Helical" evidence="12">
    <location>
        <begin position="313"/>
        <end position="337"/>
    </location>
</feature>
<dbReference type="InterPro" id="IPR003660">
    <property type="entry name" value="HAMP_dom"/>
</dbReference>
<evidence type="ECO:0000256" key="11">
    <source>
        <dbReference type="ARBA" id="ARBA00023136"/>
    </source>
</evidence>
<dbReference type="CDD" id="cd06225">
    <property type="entry name" value="HAMP"/>
    <property type="match status" value="1"/>
</dbReference>
<evidence type="ECO:0000256" key="3">
    <source>
        <dbReference type="ARBA" id="ARBA00022553"/>
    </source>
</evidence>
<dbReference type="SUPFAM" id="SSF158472">
    <property type="entry name" value="HAMP domain-like"/>
    <property type="match status" value="1"/>
</dbReference>
<comment type="subcellular location">
    <subcellularLocation>
        <location evidence="1">Cell membrane</location>
        <topology evidence="1">Multi-pass membrane protein</topology>
    </subcellularLocation>
</comment>
<accession>A0A9X4KJA2</accession>
<feature type="transmembrane region" description="Helical" evidence="12">
    <location>
        <begin position="15"/>
        <end position="39"/>
    </location>
</feature>
<keyword evidence="6" id="KW-0547">Nucleotide-binding</keyword>
<keyword evidence="11 12" id="KW-0472">Membrane</keyword>
<organism evidence="14 15">
    <name type="scientific">Cohnella ginsengisoli</name>
    <dbReference type="NCBI Taxonomy" id="425004"/>
    <lineage>
        <taxon>Bacteria</taxon>
        <taxon>Bacillati</taxon>
        <taxon>Bacillota</taxon>
        <taxon>Bacilli</taxon>
        <taxon>Bacillales</taxon>
        <taxon>Paenibacillaceae</taxon>
        <taxon>Cohnella</taxon>
    </lineage>
</organism>
<dbReference type="Gene3D" id="3.30.565.10">
    <property type="entry name" value="Histidine kinase-like ATPase, C-terminal domain"/>
    <property type="match status" value="1"/>
</dbReference>
<dbReference type="SMART" id="SM00304">
    <property type="entry name" value="HAMP"/>
    <property type="match status" value="1"/>
</dbReference>
<dbReference type="Proteomes" id="UP001153387">
    <property type="component" value="Unassembled WGS sequence"/>
</dbReference>
<dbReference type="Pfam" id="PF02518">
    <property type="entry name" value="HATPase_c"/>
    <property type="match status" value="1"/>
</dbReference>
<evidence type="ECO:0000259" key="13">
    <source>
        <dbReference type="PROSITE" id="PS50885"/>
    </source>
</evidence>
<dbReference type="SUPFAM" id="SSF55874">
    <property type="entry name" value="ATPase domain of HSP90 chaperone/DNA topoisomerase II/histidine kinase"/>
    <property type="match status" value="1"/>
</dbReference>
<evidence type="ECO:0000256" key="4">
    <source>
        <dbReference type="ARBA" id="ARBA00022679"/>
    </source>
</evidence>
<evidence type="ECO:0000256" key="12">
    <source>
        <dbReference type="SAM" id="Phobius"/>
    </source>
</evidence>
<name>A0A9X4KJA2_9BACL</name>
<keyword evidence="15" id="KW-1185">Reference proteome</keyword>
<dbReference type="PROSITE" id="PS50885">
    <property type="entry name" value="HAMP"/>
    <property type="match status" value="1"/>
</dbReference>
<dbReference type="Gene3D" id="6.10.340.10">
    <property type="match status" value="1"/>
</dbReference>
<keyword evidence="3" id="KW-0597">Phosphoprotein</keyword>
<dbReference type="InterPro" id="IPR010559">
    <property type="entry name" value="Sig_transdc_His_kin_internal"/>
</dbReference>
<keyword evidence="9 12" id="KW-1133">Transmembrane helix</keyword>
<reference evidence="14 15" key="1">
    <citation type="submission" date="2022-10" db="EMBL/GenBank/DDBJ databases">
        <title>Comparative genomic analysis of Cohnella hashimotonis sp. nov., isolated from the International Space Station.</title>
        <authorList>
            <person name="Simpson A."/>
            <person name="Venkateswaran K."/>
        </authorList>
    </citation>
    <scope>NUCLEOTIDE SEQUENCE [LARGE SCALE GENOMIC DNA]</scope>
    <source>
        <strain evidence="14 15">DSM 18997</strain>
    </source>
</reference>
<dbReference type="PANTHER" id="PTHR34220">
    <property type="entry name" value="SENSOR HISTIDINE KINASE YPDA"/>
    <property type="match status" value="1"/>
</dbReference>
<sequence length="600" mass="68037">MRIKKVYRNYFQNNLFVKVILVFTVIVNLTIIAFSYFLFHFSSASIVRSQLNDQREAMDRVNLYMEAKYDWVQNVVQDVYRNNLLADNVSYLLRHSYQQYIQYTLGENYANGSASAANALEYFGNKLGTDSDIRNLILYSADQQLMYVYKYAGNPKLYQTNAARSFIPDIMSLEGPNASIPNVWIRKAIGQWDTRLYAMRSQINDKSTLKNVGQLMVYFDSEMVRQALVRVSSPFKGTILVLTPDGSVMFDSSGKYYGQAYPYMDQINASQDTGNTGEPAYISRLTQNAAGYTVVGIAPKREIAQAYAGLKRAIVLIGAVCIAFAVLIPSLLIVNIAKRTNKIVRFMKKVEGGDLSVRLQDAREDELGQISQSFNEMVEELNRTIDREYKSEIKLKQTELAALQARVNPHFLYNTLEVIRMRAMSQGASDVGEMIYSLAALFRNSVRAGPDCTLGEELETCRLYLELFRIRFKDRISYSIDCSPAYASVSIPKMLLQPIVENYIVHGMENDRTDNRIAIEVGTAEGMLRIRVSNNGKPIDPDRLRQIRAELDYPEQRESSFGLRSVHERLKLMYGPEYGIEIESEPGKGTQVAIAIPLAD</sequence>
<evidence type="ECO:0000313" key="15">
    <source>
        <dbReference type="Proteomes" id="UP001153387"/>
    </source>
</evidence>
<comment type="caution">
    <text evidence="14">The sequence shown here is derived from an EMBL/GenBank/DDBJ whole genome shotgun (WGS) entry which is preliminary data.</text>
</comment>
<dbReference type="Pfam" id="PF00672">
    <property type="entry name" value="HAMP"/>
    <property type="match status" value="1"/>
</dbReference>
<dbReference type="AlphaFoldDB" id="A0A9X4KJA2"/>
<protein>
    <submittedName>
        <fullName evidence="14">Sensor histidine kinase</fullName>
    </submittedName>
</protein>
<keyword evidence="8" id="KW-0067">ATP-binding</keyword>